<dbReference type="GO" id="GO:0016020">
    <property type="term" value="C:membrane"/>
    <property type="evidence" value="ECO:0007669"/>
    <property type="project" value="UniProtKB-SubCell"/>
</dbReference>
<comment type="subcellular location">
    <subcellularLocation>
        <location evidence="1">Membrane</location>
    </subcellularLocation>
</comment>
<reference evidence="16 17" key="1">
    <citation type="journal article" date="2017" name="ISME J.">
        <title>Unveiling bifidobacterial biogeography across the mammalian branch of the tree of life.</title>
        <authorList>
            <person name="Milani C."/>
            <person name="Mangifesta M."/>
            <person name="Mancabelli L."/>
            <person name="Lugli G.A."/>
            <person name="James K."/>
            <person name="Duranti S."/>
            <person name="Turroni F."/>
            <person name="Ferrario C."/>
            <person name="Ossiprandi M.C."/>
            <person name="van Sinderen D."/>
            <person name="Ventura M."/>
        </authorList>
    </citation>
    <scope>NUCLEOTIDE SEQUENCE [LARGE SCALE GENOMIC DNA]</scope>
    <source>
        <strain evidence="16 17">1E</strain>
    </source>
</reference>
<evidence type="ECO:0000256" key="2">
    <source>
        <dbReference type="ARBA" id="ARBA00008422"/>
    </source>
</evidence>
<dbReference type="EC" id="3.1.3.80" evidence="3"/>
<dbReference type="PANTHER" id="PTHR20963:SF8">
    <property type="entry name" value="MULTIPLE INOSITOL POLYPHOSPHATE PHOSPHATASE 1"/>
    <property type="match status" value="1"/>
</dbReference>
<comment type="catalytic activity">
    <reaction evidence="10">
        <text>1D-myo-inositol 1,2,5,6-tetrakisphosphate + H2O = 1D-myo-inositol 1,2,6-trisphosphate + phosphate</text>
        <dbReference type="Rhea" id="RHEA:77119"/>
        <dbReference type="ChEBI" id="CHEBI:15377"/>
        <dbReference type="ChEBI" id="CHEBI:43474"/>
        <dbReference type="ChEBI" id="CHEBI:195535"/>
        <dbReference type="ChEBI" id="CHEBI:195537"/>
        <dbReference type="EC" id="3.1.3.62"/>
    </reaction>
    <physiologicalReaction direction="left-to-right" evidence="10">
        <dbReference type="Rhea" id="RHEA:77120"/>
    </physiologicalReaction>
</comment>
<dbReference type="EMBL" id="MNLB01000011">
    <property type="protein sequence ID" value="PAC72841.1"/>
    <property type="molecule type" value="Genomic_DNA"/>
</dbReference>
<feature type="region of interest" description="Disordered" evidence="14">
    <location>
        <begin position="552"/>
        <end position="601"/>
    </location>
</feature>
<keyword evidence="6" id="KW-0732">Signal</keyword>
<dbReference type="InterPro" id="IPR029033">
    <property type="entry name" value="His_PPase_superfam"/>
</dbReference>
<comment type="similarity">
    <text evidence="2">Belongs to the histidine acid phosphatase family. MINPP1 subfamily.</text>
</comment>
<evidence type="ECO:0000256" key="3">
    <source>
        <dbReference type="ARBA" id="ARBA00012976"/>
    </source>
</evidence>
<dbReference type="Pfam" id="PF00328">
    <property type="entry name" value="His_Phos_2"/>
    <property type="match status" value="1"/>
</dbReference>
<keyword evidence="7" id="KW-0378">Hydrolase</keyword>
<dbReference type="SUPFAM" id="SSF53254">
    <property type="entry name" value="Phosphoglycerate mutase-like"/>
    <property type="match status" value="1"/>
</dbReference>
<protein>
    <recommendedName>
        <fullName evidence="5">Multiple inositol polyphosphate phosphatase 1</fullName>
        <ecNumber evidence="4">3.1.3.62</ecNumber>
        <ecNumber evidence="3">3.1.3.80</ecNumber>
    </recommendedName>
    <alternativeName>
        <fullName evidence="9">2,3-bisphosphoglycerate 3-phosphatase</fullName>
    </alternativeName>
</protein>
<accession>A0A267WJN2</accession>
<proteinExistence type="inferred from homology"/>
<dbReference type="EC" id="3.1.3.62" evidence="4"/>
<name>A0A267WJN2_BIFPS</name>
<evidence type="ECO:0000256" key="14">
    <source>
        <dbReference type="SAM" id="MobiDB-lite"/>
    </source>
</evidence>
<evidence type="ECO:0000256" key="10">
    <source>
        <dbReference type="ARBA" id="ARBA00043668"/>
    </source>
</evidence>
<evidence type="ECO:0000256" key="5">
    <source>
        <dbReference type="ARBA" id="ARBA00018097"/>
    </source>
</evidence>
<evidence type="ECO:0000256" key="9">
    <source>
        <dbReference type="ARBA" id="ARBA00031642"/>
    </source>
</evidence>
<evidence type="ECO:0000256" key="13">
    <source>
        <dbReference type="ARBA" id="ARBA00043832"/>
    </source>
</evidence>
<comment type="caution">
    <text evidence="16">The sequence shown here is derived from an EMBL/GenBank/DDBJ whole genome shotgun (WGS) entry which is preliminary data.</text>
</comment>
<gene>
    <name evidence="16" type="ORF">BPS1E_1725</name>
</gene>
<keyword evidence="8 15" id="KW-0472">Membrane</keyword>
<evidence type="ECO:0000313" key="17">
    <source>
        <dbReference type="Proteomes" id="UP000216789"/>
    </source>
</evidence>
<dbReference type="Gene3D" id="3.40.50.1240">
    <property type="entry name" value="Phosphoglycerate mutase-like"/>
    <property type="match status" value="1"/>
</dbReference>
<comment type="catalytic activity">
    <reaction evidence="12">
        <text>1D-myo-inositol hexakisphosphate + H2O = 1D-myo-inositol 1,2,4,5,6-pentakisphosphate + phosphate</text>
        <dbReference type="Rhea" id="RHEA:16989"/>
        <dbReference type="ChEBI" id="CHEBI:15377"/>
        <dbReference type="ChEBI" id="CHEBI:43474"/>
        <dbReference type="ChEBI" id="CHEBI:57798"/>
        <dbReference type="ChEBI" id="CHEBI:58130"/>
        <dbReference type="EC" id="3.1.3.62"/>
    </reaction>
    <physiologicalReaction direction="left-to-right" evidence="12">
        <dbReference type="Rhea" id="RHEA:16990"/>
    </physiologicalReaction>
</comment>
<organism evidence="16 17">
    <name type="scientific">Bifidobacterium pseudocatenulatum</name>
    <dbReference type="NCBI Taxonomy" id="28026"/>
    <lineage>
        <taxon>Bacteria</taxon>
        <taxon>Bacillati</taxon>
        <taxon>Actinomycetota</taxon>
        <taxon>Actinomycetes</taxon>
        <taxon>Bifidobacteriales</taxon>
        <taxon>Bifidobacteriaceae</taxon>
        <taxon>Bifidobacterium</taxon>
    </lineage>
</organism>
<feature type="compositionally biased region" description="Basic and acidic residues" evidence="14">
    <location>
        <begin position="566"/>
        <end position="576"/>
    </location>
</feature>
<comment type="catalytic activity">
    <reaction evidence="13">
        <text>(2R)-2,3-bisphosphoglycerate + H2O = (2R)-2-phosphoglycerate + phosphate</text>
        <dbReference type="Rhea" id="RHEA:27381"/>
        <dbReference type="ChEBI" id="CHEBI:15377"/>
        <dbReference type="ChEBI" id="CHEBI:43474"/>
        <dbReference type="ChEBI" id="CHEBI:58248"/>
        <dbReference type="ChEBI" id="CHEBI:58289"/>
        <dbReference type="EC" id="3.1.3.80"/>
    </reaction>
    <physiologicalReaction direction="left-to-right" evidence="13">
        <dbReference type="Rhea" id="RHEA:27382"/>
    </physiologicalReaction>
</comment>
<dbReference type="InterPro" id="IPR000560">
    <property type="entry name" value="His_Pase_clade-2"/>
</dbReference>
<evidence type="ECO:0000313" key="16">
    <source>
        <dbReference type="EMBL" id="PAC72841.1"/>
    </source>
</evidence>
<evidence type="ECO:0000256" key="15">
    <source>
        <dbReference type="SAM" id="Phobius"/>
    </source>
</evidence>
<feature type="transmembrane region" description="Helical" evidence="15">
    <location>
        <begin position="611"/>
        <end position="632"/>
    </location>
</feature>
<keyword evidence="15" id="KW-0812">Transmembrane</keyword>
<evidence type="ECO:0000256" key="4">
    <source>
        <dbReference type="ARBA" id="ARBA00013040"/>
    </source>
</evidence>
<dbReference type="GO" id="GO:0034417">
    <property type="term" value="F:bisphosphoglycerate 3-phosphatase activity"/>
    <property type="evidence" value="ECO:0007669"/>
    <property type="project" value="UniProtKB-EC"/>
</dbReference>
<comment type="catalytic activity">
    <reaction evidence="11">
        <text>1D-myo-inositol 1,2,4,5,6-pentakisphosphate + H2O = 1D-myo-inositol 1,2,5,6-tetrakisphosphate + phosphate</text>
        <dbReference type="Rhea" id="RHEA:77115"/>
        <dbReference type="ChEBI" id="CHEBI:15377"/>
        <dbReference type="ChEBI" id="CHEBI:43474"/>
        <dbReference type="ChEBI" id="CHEBI:57798"/>
        <dbReference type="ChEBI" id="CHEBI:195535"/>
        <dbReference type="EC" id="3.1.3.62"/>
    </reaction>
    <physiologicalReaction direction="left-to-right" evidence="11">
        <dbReference type="Rhea" id="RHEA:77116"/>
    </physiologicalReaction>
</comment>
<evidence type="ECO:0000256" key="6">
    <source>
        <dbReference type="ARBA" id="ARBA00022729"/>
    </source>
</evidence>
<evidence type="ECO:0000256" key="1">
    <source>
        <dbReference type="ARBA" id="ARBA00004370"/>
    </source>
</evidence>
<evidence type="ECO:0000256" key="12">
    <source>
        <dbReference type="ARBA" id="ARBA00043691"/>
    </source>
</evidence>
<evidence type="ECO:0000256" key="7">
    <source>
        <dbReference type="ARBA" id="ARBA00022801"/>
    </source>
</evidence>
<dbReference type="PANTHER" id="PTHR20963">
    <property type="entry name" value="MULTIPLE INOSITOL POLYPHOSPHATE PHOSPHATASE-RELATED"/>
    <property type="match status" value="1"/>
</dbReference>
<dbReference type="AlphaFoldDB" id="A0A267WJN2"/>
<keyword evidence="15" id="KW-1133">Transmembrane helix</keyword>
<feature type="region of interest" description="Disordered" evidence="14">
    <location>
        <begin position="1"/>
        <end position="24"/>
    </location>
</feature>
<evidence type="ECO:0000256" key="11">
    <source>
        <dbReference type="ARBA" id="ARBA00043671"/>
    </source>
</evidence>
<sequence>MRIMAKNHTATKEQRQAGAWRKRGTKSVGGGMLALTSAVVAAAMLATPAALAGEGTARYYSSKQPYVAPASTSYSAIPSRYHLAYTESVARHGSRGLSSYKYDALLALMTQSAAENNYAGFVSPEVGKEFINNVNAITAVNVGNGYGMLSGQGAIQHQGIGERIYQRDADLFANAAKQGLRVSYQSSGEPRATESGENFKLGFDQASNGLLANAVVAPNNPADNNSGKNFDKNTTTLYFHKTDNPDGTQKTGEAKERAERYQQFVANDGGIAEAEENVTNDPSMTTASHNLLSQIFTDDFLASIGKEEGQRIWYNTADGTKKGAANCAAGADPAKDANACGDAKKKIASEQDAAMDLYNLYIIAADMEQENTGSHAFNFDQYFQGQHAQEAKTFAWSLDAEDFYEKGPGRAGQDETYRIAQPLLDDFFNAIDTRERAGTAATFRFAHAETIIPFAALLKLPGSQQQASELYTYENNPWRGESVTPMAANVQWDVVVRDGTDVSGQPYQPLVRMLYNEKEIGFNDSCTPIADGSTWYKESELKSCLNGKGTTVDARLTDEEGQPETPGHESTPDDSQKAPGANDANGQRKHPVKSSANGGDAVKLAKTGSNVTPAIVATVVMVSSAIFGGSYARRSRRKA</sequence>
<evidence type="ECO:0000256" key="8">
    <source>
        <dbReference type="ARBA" id="ARBA00023136"/>
    </source>
</evidence>
<dbReference type="Proteomes" id="UP000216789">
    <property type="component" value="Unassembled WGS sequence"/>
</dbReference>